<comment type="cofactor">
    <cofactor evidence="1">
        <name>pyridoxal 5'-phosphate</name>
        <dbReference type="ChEBI" id="CHEBI:597326"/>
    </cofactor>
</comment>
<dbReference type="GO" id="GO:0004124">
    <property type="term" value="F:cysteine synthase activity"/>
    <property type="evidence" value="ECO:0007669"/>
    <property type="project" value="InterPro"/>
</dbReference>
<evidence type="ECO:0000256" key="8">
    <source>
        <dbReference type="ARBA" id="ARBA00023122"/>
    </source>
</evidence>
<keyword evidence="6" id="KW-0808">Transferase</keyword>
<evidence type="ECO:0000256" key="4">
    <source>
        <dbReference type="ARBA" id="ARBA00012041"/>
    </source>
</evidence>
<evidence type="ECO:0000256" key="11">
    <source>
        <dbReference type="ARBA" id="ARBA00026192"/>
    </source>
</evidence>
<dbReference type="FunFam" id="3.40.50.1100:FF:000003">
    <property type="entry name" value="Cystathionine beta-synthase"/>
    <property type="match status" value="1"/>
</dbReference>
<dbReference type="GO" id="GO:0004122">
    <property type="term" value="F:cystathionine beta-synthase activity"/>
    <property type="evidence" value="ECO:0007669"/>
    <property type="project" value="UniProtKB-UniRule"/>
</dbReference>
<name>A0A2R6ANA8_9ARCH</name>
<dbReference type="PANTHER" id="PTHR10314">
    <property type="entry name" value="CYSTATHIONINE BETA-SYNTHASE"/>
    <property type="match status" value="1"/>
</dbReference>
<evidence type="ECO:0000256" key="6">
    <source>
        <dbReference type="ARBA" id="ARBA00022679"/>
    </source>
</evidence>
<dbReference type="InterPro" id="IPR046342">
    <property type="entry name" value="CBS_dom_sf"/>
</dbReference>
<keyword evidence="10" id="KW-0456">Lyase</keyword>
<feature type="domain" description="CBS" evidence="15">
    <location>
        <begin position="345"/>
        <end position="391"/>
    </location>
</feature>
<dbReference type="NCBIfam" id="TIGR01139">
    <property type="entry name" value="cysK"/>
    <property type="match status" value="1"/>
</dbReference>
<dbReference type="InterPro" id="IPR036052">
    <property type="entry name" value="TrpB-like_PALP_sf"/>
</dbReference>
<dbReference type="Gene3D" id="3.40.50.1100">
    <property type="match status" value="2"/>
</dbReference>
<dbReference type="EMBL" id="NEXE01000142">
    <property type="protein sequence ID" value="PSN87866.1"/>
    <property type="molecule type" value="Genomic_DNA"/>
</dbReference>
<accession>A0A2R6ANA8</accession>
<dbReference type="GO" id="GO:0005737">
    <property type="term" value="C:cytoplasm"/>
    <property type="evidence" value="ECO:0007669"/>
    <property type="project" value="InterPro"/>
</dbReference>
<evidence type="ECO:0000256" key="13">
    <source>
        <dbReference type="NCBIfam" id="TIGR01137"/>
    </source>
</evidence>
<dbReference type="InterPro" id="IPR005856">
    <property type="entry name" value="Cys_synth"/>
</dbReference>
<dbReference type="InterPro" id="IPR050214">
    <property type="entry name" value="Cys_Synth/Cystath_Beta-Synth"/>
</dbReference>
<evidence type="ECO:0000259" key="15">
    <source>
        <dbReference type="Pfam" id="PF00571"/>
    </source>
</evidence>
<dbReference type="AlphaFoldDB" id="A0A2R6ANA8"/>
<evidence type="ECO:0000256" key="7">
    <source>
        <dbReference type="ARBA" id="ARBA00022898"/>
    </source>
</evidence>
<dbReference type="FunFam" id="3.40.50.1100:FF:000118">
    <property type="entry name" value="Related to CYS4-cystathionine beta-synthase"/>
    <property type="match status" value="1"/>
</dbReference>
<keyword evidence="5" id="KW-0028">Amino-acid biosynthesis</keyword>
<dbReference type="GO" id="GO:0019343">
    <property type="term" value="P:cysteine biosynthetic process via cystathionine"/>
    <property type="evidence" value="ECO:0007669"/>
    <property type="project" value="InterPro"/>
</dbReference>
<dbReference type="GO" id="GO:0006535">
    <property type="term" value="P:cysteine biosynthetic process from serine"/>
    <property type="evidence" value="ECO:0007669"/>
    <property type="project" value="InterPro"/>
</dbReference>
<evidence type="ECO:0000256" key="3">
    <source>
        <dbReference type="ARBA" id="ARBA00007103"/>
    </source>
</evidence>
<keyword evidence="8" id="KW-0129">CBS domain</keyword>
<comment type="similarity">
    <text evidence="3">Belongs to the cysteine synthase/cystathionine beta-synthase family.</text>
</comment>
<dbReference type="EC" id="4.2.1.22" evidence="4 13"/>
<keyword evidence="9" id="KW-0198">Cysteine biosynthesis</keyword>
<evidence type="ECO:0000256" key="2">
    <source>
        <dbReference type="ARBA" id="ARBA00005003"/>
    </source>
</evidence>
<dbReference type="Proteomes" id="UP000240322">
    <property type="component" value="Unassembled WGS sequence"/>
</dbReference>
<reference evidence="16 17" key="1">
    <citation type="submission" date="2017-04" db="EMBL/GenBank/DDBJ databases">
        <title>Novel microbial lineages endemic to geothermal iron-oxide mats fill important gaps in the evolutionary history of Archaea.</title>
        <authorList>
            <person name="Jay Z.J."/>
            <person name="Beam J.P."/>
            <person name="Dlakic M."/>
            <person name="Rusch D.B."/>
            <person name="Kozubal M.A."/>
            <person name="Inskeep W.P."/>
        </authorList>
    </citation>
    <scope>NUCLEOTIDE SEQUENCE [LARGE SCALE GENOMIC DNA]</scope>
    <source>
        <strain evidence="16">OSP_D</strain>
    </source>
</reference>
<gene>
    <name evidence="16" type="ORF">B9Q03_09960</name>
</gene>
<evidence type="ECO:0000256" key="10">
    <source>
        <dbReference type="ARBA" id="ARBA00023239"/>
    </source>
</evidence>
<evidence type="ECO:0000256" key="1">
    <source>
        <dbReference type="ARBA" id="ARBA00001933"/>
    </source>
</evidence>
<evidence type="ECO:0000259" key="14">
    <source>
        <dbReference type="Pfam" id="PF00291"/>
    </source>
</evidence>
<feature type="domain" description="Tryptophan synthase beta chain-like PALP" evidence="14">
    <location>
        <begin position="8"/>
        <end position="301"/>
    </location>
</feature>
<evidence type="ECO:0000313" key="16">
    <source>
        <dbReference type="EMBL" id="PSN87866.1"/>
    </source>
</evidence>
<dbReference type="InterPro" id="IPR001216">
    <property type="entry name" value="P-phosphate_BS"/>
</dbReference>
<evidence type="ECO:0000256" key="12">
    <source>
        <dbReference type="ARBA" id="ARBA00047490"/>
    </source>
</evidence>
<comment type="catalytic activity">
    <reaction evidence="12">
        <text>L-homocysteine + L-serine = L,L-cystathionine + H2O</text>
        <dbReference type="Rhea" id="RHEA:10112"/>
        <dbReference type="ChEBI" id="CHEBI:15377"/>
        <dbReference type="ChEBI" id="CHEBI:33384"/>
        <dbReference type="ChEBI" id="CHEBI:58161"/>
        <dbReference type="ChEBI" id="CHEBI:58199"/>
        <dbReference type="EC" id="4.2.1.22"/>
    </reaction>
</comment>
<comment type="caution">
    <text evidence="16">The sequence shown here is derived from an EMBL/GenBank/DDBJ whole genome shotgun (WGS) entry which is preliminary data.</text>
</comment>
<dbReference type="Gene3D" id="3.10.580.10">
    <property type="entry name" value="CBS-domain"/>
    <property type="match status" value="1"/>
</dbReference>
<dbReference type="InterPro" id="IPR001926">
    <property type="entry name" value="TrpB-like_PALP"/>
</dbReference>
<organism evidence="16 17">
    <name type="scientific">Candidatus Marsarchaeota G2 archaeon OSP_D</name>
    <dbReference type="NCBI Taxonomy" id="1978157"/>
    <lineage>
        <taxon>Archaea</taxon>
        <taxon>Candidatus Marsarchaeota</taxon>
        <taxon>Candidatus Marsarchaeota group 2</taxon>
    </lineage>
</organism>
<dbReference type="Pfam" id="PF00571">
    <property type="entry name" value="CBS"/>
    <property type="match status" value="1"/>
</dbReference>
<comment type="pathway">
    <text evidence="2">Amino-acid biosynthesis; L-cysteine biosynthesis; L-cysteine from L-homocysteine and L-serine: step 1/2.</text>
</comment>
<dbReference type="NCBIfam" id="TIGR01137">
    <property type="entry name" value="cysta_beta"/>
    <property type="match status" value="1"/>
</dbReference>
<keyword evidence="7" id="KW-0663">Pyridoxal phosphate</keyword>
<dbReference type="Pfam" id="PF00291">
    <property type="entry name" value="PALP"/>
    <property type="match status" value="1"/>
</dbReference>
<evidence type="ECO:0000256" key="5">
    <source>
        <dbReference type="ARBA" id="ARBA00022605"/>
    </source>
</evidence>
<evidence type="ECO:0000256" key="9">
    <source>
        <dbReference type="ARBA" id="ARBA00023192"/>
    </source>
</evidence>
<sequence>MRVVDSVLDLIGDTPMVRLRRVSKGLKPEILVKLEFFNPGGSVKDRVGKAMIEAAERQGLIKPGYTIVEPTSGNTGAGLALSAVLKGYRVVFTMPDKMSREKIDLLKAYGAKVVVTPTAVPPDHPANYIKVAERIVRESGAAYMPNQYSNPANPMAHYTSTGPEIWEQTGGRLDVFVAGMGTGGTISGVGRYLKEKNAGIKVVGVDPEGSILRHLFYGTRGEAHTYKVEGIGEDFLPTTLDLSVVDEVISVSDRDAFLTARRLAVEEGILAGGSSGAAVYAALKVAEELGEDKRIVVILPDTGRNYLNKFYSDEWMISNGFLESGGEAIPIREILKAKPKRISGVLSVDAAEQLVAALQIMREHGVSQLPVMSGGVQVGSISESGLMSKLSGGGISVKTRVSEVMEPPLPQLPVDAVISNPLVVLGDRNAAVVVESGRVVDIITVSDVVGYYMSRGTGP</sequence>
<proteinExistence type="inferred from homology"/>
<evidence type="ECO:0000313" key="17">
    <source>
        <dbReference type="Proteomes" id="UP000240322"/>
    </source>
</evidence>
<dbReference type="InterPro" id="IPR005859">
    <property type="entry name" value="CysK"/>
</dbReference>
<dbReference type="InterPro" id="IPR005857">
    <property type="entry name" value="Cysta_beta_synth"/>
</dbReference>
<dbReference type="CDD" id="cd01561">
    <property type="entry name" value="CBS_like"/>
    <property type="match status" value="1"/>
</dbReference>
<dbReference type="SUPFAM" id="SSF53686">
    <property type="entry name" value="Tryptophan synthase beta subunit-like PLP-dependent enzymes"/>
    <property type="match status" value="1"/>
</dbReference>
<dbReference type="PROSITE" id="PS00901">
    <property type="entry name" value="CYS_SYNTHASE"/>
    <property type="match status" value="1"/>
</dbReference>
<dbReference type="InterPro" id="IPR000644">
    <property type="entry name" value="CBS_dom"/>
</dbReference>
<dbReference type="NCBIfam" id="TIGR01136">
    <property type="entry name" value="cysKM"/>
    <property type="match status" value="1"/>
</dbReference>
<protein>
    <recommendedName>
        <fullName evidence="11 13">Cystathionine beta-synthase</fullName>
        <ecNumber evidence="4 13">4.2.1.22</ecNumber>
    </recommendedName>
</protein>
<dbReference type="SUPFAM" id="SSF54631">
    <property type="entry name" value="CBS-domain pair"/>
    <property type="match status" value="1"/>
</dbReference>
<dbReference type="UniPathway" id="UPA00136">
    <property type="reaction ID" value="UER00201"/>
</dbReference>